<dbReference type="SUPFAM" id="SSF56300">
    <property type="entry name" value="Metallo-dependent phosphatases"/>
    <property type="match status" value="1"/>
</dbReference>
<evidence type="ECO:0000259" key="1">
    <source>
        <dbReference type="Pfam" id="PF00149"/>
    </source>
</evidence>
<dbReference type="EMBL" id="QAAD01000016">
    <property type="protein sequence ID" value="PTN07516.1"/>
    <property type="molecule type" value="Genomic_DNA"/>
</dbReference>
<dbReference type="PANTHER" id="PTHR42850:SF7">
    <property type="entry name" value="BIS(5'-NUCLEOSYL)-TETRAPHOSPHATASE PRPE [ASYMMETRICAL]"/>
    <property type="match status" value="1"/>
</dbReference>
<evidence type="ECO:0000313" key="2">
    <source>
        <dbReference type="EMBL" id="PTN07516.1"/>
    </source>
</evidence>
<dbReference type="InterPro" id="IPR029052">
    <property type="entry name" value="Metallo-depent_PP-like"/>
</dbReference>
<dbReference type="PANTHER" id="PTHR42850">
    <property type="entry name" value="METALLOPHOSPHOESTERASE"/>
    <property type="match status" value="1"/>
</dbReference>
<dbReference type="Pfam" id="PF00149">
    <property type="entry name" value="Metallophos"/>
    <property type="match status" value="1"/>
</dbReference>
<dbReference type="InterPro" id="IPR004843">
    <property type="entry name" value="Calcineurin-like_PHP"/>
</dbReference>
<feature type="domain" description="Calcineurin-like phosphoesterase" evidence="1">
    <location>
        <begin position="4"/>
        <end position="134"/>
    </location>
</feature>
<dbReference type="Proteomes" id="UP000243525">
    <property type="component" value="Unassembled WGS sequence"/>
</dbReference>
<dbReference type="RefSeq" id="WP_146161535.1">
    <property type="nucleotide sequence ID" value="NZ_QAAD01000016.1"/>
</dbReference>
<keyword evidence="3" id="KW-1185">Reference proteome</keyword>
<dbReference type="OrthoDB" id="7550081at2"/>
<gene>
    <name evidence="2" type="ORF">C8N47_11638</name>
</gene>
<dbReference type="InterPro" id="IPR050126">
    <property type="entry name" value="Ap4A_hydrolase"/>
</dbReference>
<dbReference type="AlphaFoldDB" id="A0A2T5BZ27"/>
<comment type="caution">
    <text evidence="2">The sequence shown here is derived from an EMBL/GenBank/DDBJ whole genome shotgun (WGS) entry which is preliminary data.</text>
</comment>
<proteinExistence type="predicted"/>
<sequence>MYDIIGDVHGQAGMLKDLLRKMGYTAANGYFSHPSRKAVFVGDFINRGPQIKETIRIIRSMTENAAAYAILGNHEVNALFYTLLDKEGKHISKRWSRLRMDLNPTLAEFAGNKEKWNEQVQWMRSLPLFLELDGIRVVHACWQDENIRLLKEAFCENPKLKKKQLKLIGRNHNVLAKAFWETCKGIDFSLPKDLLIFDKEGCAHRSFRSRWWESPEGKTFEELSFESRFELPKYQIPKELVVAREPYPADAPIVFFGHYCMRNGSNRIKHNVCCLDSCVSRKGKLTAYRWSGEKSLLDENFVQ</sequence>
<dbReference type="InterPro" id="IPR006186">
    <property type="entry name" value="Ser/Thr-sp_prot-phosphatase"/>
</dbReference>
<evidence type="ECO:0000313" key="3">
    <source>
        <dbReference type="Proteomes" id="UP000243525"/>
    </source>
</evidence>
<organism evidence="2 3">
    <name type="scientific">Mangrovibacterium marinum</name>
    <dbReference type="NCBI Taxonomy" id="1639118"/>
    <lineage>
        <taxon>Bacteria</taxon>
        <taxon>Pseudomonadati</taxon>
        <taxon>Bacteroidota</taxon>
        <taxon>Bacteroidia</taxon>
        <taxon>Marinilabiliales</taxon>
        <taxon>Prolixibacteraceae</taxon>
        <taxon>Mangrovibacterium</taxon>
    </lineage>
</organism>
<protein>
    <submittedName>
        <fullName evidence="2">Calcineurin-like phosphoesterase family protein</fullName>
    </submittedName>
</protein>
<dbReference type="Gene3D" id="3.60.21.10">
    <property type="match status" value="1"/>
</dbReference>
<dbReference type="GO" id="GO:0016791">
    <property type="term" value="F:phosphatase activity"/>
    <property type="evidence" value="ECO:0007669"/>
    <property type="project" value="TreeGrafter"/>
</dbReference>
<dbReference type="PRINTS" id="PR00114">
    <property type="entry name" value="STPHPHTASE"/>
</dbReference>
<name>A0A2T5BZ27_9BACT</name>
<dbReference type="GO" id="GO:0005737">
    <property type="term" value="C:cytoplasm"/>
    <property type="evidence" value="ECO:0007669"/>
    <property type="project" value="TreeGrafter"/>
</dbReference>
<reference evidence="2 3" key="1">
    <citation type="submission" date="2018-04" db="EMBL/GenBank/DDBJ databases">
        <title>Genomic Encyclopedia of Archaeal and Bacterial Type Strains, Phase II (KMG-II): from individual species to whole genera.</title>
        <authorList>
            <person name="Goeker M."/>
        </authorList>
    </citation>
    <scope>NUCLEOTIDE SEQUENCE [LARGE SCALE GENOMIC DNA]</scope>
    <source>
        <strain evidence="2 3">DSM 28823</strain>
    </source>
</reference>
<accession>A0A2T5BZ27</accession>